<gene>
    <name evidence="3" type="ORF">BSF38_05392</name>
</gene>
<keyword evidence="4" id="KW-1185">Reference proteome</keyword>
<evidence type="ECO:0000313" key="3">
    <source>
        <dbReference type="EMBL" id="APW63815.1"/>
    </source>
</evidence>
<evidence type="ECO:0000256" key="2">
    <source>
        <dbReference type="SAM" id="SignalP"/>
    </source>
</evidence>
<feature type="compositionally biased region" description="Basic and acidic residues" evidence="1">
    <location>
        <begin position="149"/>
        <end position="171"/>
    </location>
</feature>
<dbReference type="OrthoDB" id="214204at2"/>
<feature type="chain" id="PRO_5012120567" description="LTXXQ motif protein" evidence="2">
    <location>
        <begin position="24"/>
        <end position="171"/>
    </location>
</feature>
<dbReference type="KEGG" id="pbor:BSF38_05392"/>
<accession>A0A1U7CY03</accession>
<sequence length="171" mass="18383">MTPLVRRSIAALASTAFMTFALASALPLNAAQDAGTTKTKAQTAKKKIAKKAETTSKSDQAAAPAAEEDDEAEAKPKAKGGRQAPPDAEHRVPAYFGGLNLTEAQKESIYKIQGKYHPQIQEIEKKVEALRERQKSEIEDVLTAPQKKALTEARKAASDRRKAAAKAKDGN</sequence>
<dbReference type="AlphaFoldDB" id="A0A1U7CY03"/>
<dbReference type="GO" id="GO:0042597">
    <property type="term" value="C:periplasmic space"/>
    <property type="evidence" value="ECO:0007669"/>
    <property type="project" value="InterPro"/>
</dbReference>
<feature type="signal peptide" evidence="2">
    <location>
        <begin position="1"/>
        <end position="23"/>
    </location>
</feature>
<reference evidence="4" key="1">
    <citation type="submission" date="2016-12" db="EMBL/GenBank/DDBJ databases">
        <title>Comparative genomics of four Isosphaeraceae planctomycetes: a common pool of plasmids and glycoside hydrolase genes.</title>
        <authorList>
            <person name="Ivanova A."/>
        </authorList>
    </citation>
    <scope>NUCLEOTIDE SEQUENCE [LARGE SCALE GENOMIC DNA]</scope>
    <source>
        <strain evidence="4">PX4</strain>
    </source>
</reference>
<evidence type="ECO:0000256" key="1">
    <source>
        <dbReference type="SAM" id="MobiDB-lite"/>
    </source>
</evidence>
<proteinExistence type="predicted"/>
<keyword evidence="2" id="KW-0732">Signal</keyword>
<dbReference type="Pfam" id="PF07813">
    <property type="entry name" value="LTXXQ"/>
    <property type="match status" value="1"/>
</dbReference>
<name>A0A1U7CY03_9BACT</name>
<evidence type="ECO:0008006" key="5">
    <source>
        <dbReference type="Google" id="ProtNLM"/>
    </source>
</evidence>
<feature type="compositionally biased region" description="Low complexity" evidence="1">
    <location>
        <begin position="32"/>
        <end position="42"/>
    </location>
</feature>
<protein>
    <recommendedName>
        <fullName evidence="5">LTXXQ motif protein</fullName>
    </recommendedName>
</protein>
<feature type="region of interest" description="Disordered" evidence="1">
    <location>
        <begin position="32"/>
        <end position="92"/>
    </location>
</feature>
<dbReference type="EMBL" id="CP019082">
    <property type="protein sequence ID" value="APW63815.1"/>
    <property type="molecule type" value="Genomic_DNA"/>
</dbReference>
<evidence type="ECO:0000313" key="4">
    <source>
        <dbReference type="Proteomes" id="UP000186309"/>
    </source>
</evidence>
<dbReference type="RefSeq" id="WP_083713579.1">
    <property type="nucleotide sequence ID" value="NZ_CP019082.1"/>
</dbReference>
<organism evidence="3 4">
    <name type="scientific">Paludisphaera borealis</name>
    <dbReference type="NCBI Taxonomy" id="1387353"/>
    <lineage>
        <taxon>Bacteria</taxon>
        <taxon>Pseudomonadati</taxon>
        <taxon>Planctomycetota</taxon>
        <taxon>Planctomycetia</taxon>
        <taxon>Isosphaerales</taxon>
        <taxon>Isosphaeraceae</taxon>
        <taxon>Paludisphaera</taxon>
    </lineage>
</organism>
<dbReference type="Proteomes" id="UP000186309">
    <property type="component" value="Chromosome"/>
</dbReference>
<feature type="region of interest" description="Disordered" evidence="1">
    <location>
        <begin position="136"/>
        <end position="171"/>
    </location>
</feature>
<dbReference type="Gene3D" id="1.20.120.1490">
    <property type="match status" value="1"/>
</dbReference>
<dbReference type="InterPro" id="IPR012899">
    <property type="entry name" value="LTXXQ"/>
</dbReference>